<protein>
    <submittedName>
        <fullName evidence="1">Uncharacterized protein</fullName>
    </submittedName>
</protein>
<dbReference type="EMBL" id="BARS01028615">
    <property type="protein sequence ID" value="GAG10524.1"/>
    <property type="molecule type" value="Genomic_DNA"/>
</dbReference>
<feature type="non-terminal residue" evidence="1">
    <location>
        <position position="125"/>
    </location>
</feature>
<comment type="caution">
    <text evidence="1">The sequence shown here is derived from an EMBL/GenBank/DDBJ whole genome shotgun (WGS) entry which is preliminary data.</text>
</comment>
<name>X0UXG3_9ZZZZ</name>
<accession>X0UXG3</accession>
<organism evidence="1">
    <name type="scientific">marine sediment metagenome</name>
    <dbReference type="NCBI Taxonomy" id="412755"/>
    <lineage>
        <taxon>unclassified sequences</taxon>
        <taxon>metagenomes</taxon>
        <taxon>ecological metagenomes</taxon>
    </lineage>
</organism>
<reference evidence="1" key="1">
    <citation type="journal article" date="2014" name="Front. Microbiol.">
        <title>High frequency of phylogenetically diverse reductive dehalogenase-homologous genes in deep subseafloor sedimentary metagenomes.</title>
        <authorList>
            <person name="Kawai M."/>
            <person name="Futagami T."/>
            <person name="Toyoda A."/>
            <person name="Takaki Y."/>
            <person name="Nishi S."/>
            <person name="Hori S."/>
            <person name="Arai W."/>
            <person name="Tsubouchi T."/>
            <person name="Morono Y."/>
            <person name="Uchiyama I."/>
            <person name="Ito T."/>
            <person name="Fujiyama A."/>
            <person name="Inagaki F."/>
            <person name="Takami H."/>
        </authorList>
    </citation>
    <scope>NUCLEOTIDE SEQUENCE</scope>
    <source>
        <strain evidence="1">Expedition CK06-06</strain>
    </source>
</reference>
<proteinExistence type="predicted"/>
<sequence>MYRFISKDRNYQQWSVVGGKSGHVLTEKEINPINSKLLNFDVFNFEKDIVTICNSPTRGGTIAGVLILEGNKTYGKIGKKFLYKCIPDDRRLPIFLVTYKIKMTFDKAQKNRYVIIHFRKGRIPA</sequence>
<evidence type="ECO:0000313" key="1">
    <source>
        <dbReference type="EMBL" id="GAG10524.1"/>
    </source>
</evidence>
<gene>
    <name evidence="1" type="ORF">S01H1_44826</name>
</gene>
<dbReference type="AlphaFoldDB" id="X0UXG3"/>